<proteinExistence type="predicted"/>
<dbReference type="Gene3D" id="3.30.70.370">
    <property type="match status" value="1"/>
</dbReference>
<dbReference type="PANTHER" id="PTHR10133:SF27">
    <property type="entry name" value="DNA POLYMERASE NU"/>
    <property type="match status" value="1"/>
</dbReference>
<organism evidence="6 7">
    <name type="scientific">Protaetiibacter mangrovi</name>
    <dbReference type="NCBI Taxonomy" id="2970926"/>
    <lineage>
        <taxon>Bacteria</taxon>
        <taxon>Bacillati</taxon>
        <taxon>Actinomycetota</taxon>
        <taxon>Actinomycetes</taxon>
        <taxon>Micrococcales</taxon>
        <taxon>Microbacteriaceae</taxon>
        <taxon>Protaetiibacter</taxon>
    </lineage>
</organism>
<keyword evidence="6" id="KW-0378">Hydrolase</keyword>
<dbReference type="CDD" id="cd06444">
    <property type="entry name" value="DNA_pol_A"/>
    <property type="match status" value="1"/>
</dbReference>
<dbReference type="GO" id="GO:0004527">
    <property type="term" value="F:exonuclease activity"/>
    <property type="evidence" value="ECO:0007669"/>
    <property type="project" value="UniProtKB-KW"/>
</dbReference>
<evidence type="ECO:0000259" key="5">
    <source>
        <dbReference type="SMART" id="SM00482"/>
    </source>
</evidence>
<sequence length="549" mass="59582">MYVAVSSPGAGRVELVELDAELVETARFEVARAGLAAWAAERERGRPRWVWADTARWYPALLAGGVRIDRSVDLRLGRAILRNASATVATALARSPRDRWDASRSPDTAPSEALFELDEPQPDDDPVEELRRQRTAIAESTAPGRLALLTAADSVGALVAVEMQHAGLPWDPVRHDRILTELLGARTPGARPARMEALVARIRSALDDAEVNPDSPPALLKSLQRAGLRVRSTSRWELKGVDHPVVEPLLAYKKLARLYTANGWAWLDEWVHDGRFRPVYVPAGVVTGRWASDGGGALQLPQQVRGAVVPDPGWKLVVADAAQLEPRVLAAMSGDAAMARAGRAHDLYQGMVDAGAVETRSQAKYGMLGAIYGGTTGESGRMRPRIERAFPRAMAYVEAAARAGEGGEVVSTWLGRTSPPGRDAAYDETRSEEERARARTDSRAWGRFTRNFVVQGTAAEWALCWMGSLRRMLWDLGGADSSELALADRPHLVFFLHDELIVHAPQALAEQVAEALRASAADAGRILFGDAPVEFPVTVAIVDSYADAK</sequence>
<evidence type="ECO:0000256" key="4">
    <source>
        <dbReference type="SAM" id="MobiDB-lite"/>
    </source>
</evidence>
<comment type="catalytic activity">
    <reaction evidence="3">
        <text>DNA(n) + a 2'-deoxyribonucleoside 5'-triphosphate = DNA(n+1) + diphosphate</text>
        <dbReference type="Rhea" id="RHEA:22508"/>
        <dbReference type="Rhea" id="RHEA-COMP:17339"/>
        <dbReference type="Rhea" id="RHEA-COMP:17340"/>
        <dbReference type="ChEBI" id="CHEBI:33019"/>
        <dbReference type="ChEBI" id="CHEBI:61560"/>
        <dbReference type="ChEBI" id="CHEBI:173112"/>
        <dbReference type="EC" id="2.7.7.7"/>
    </reaction>
</comment>
<dbReference type="Proteomes" id="UP001205337">
    <property type="component" value="Unassembled WGS sequence"/>
</dbReference>
<evidence type="ECO:0000313" key="6">
    <source>
        <dbReference type="EMBL" id="MCS0498086.1"/>
    </source>
</evidence>
<protein>
    <recommendedName>
        <fullName evidence="1">DNA-directed DNA polymerase</fullName>
        <ecNumber evidence="1">2.7.7.7</ecNumber>
    </recommendedName>
</protein>
<dbReference type="RefSeq" id="WP_258796963.1">
    <property type="nucleotide sequence ID" value="NZ_JANTHX010000003.1"/>
</dbReference>
<dbReference type="SMART" id="SM00482">
    <property type="entry name" value="POLAc"/>
    <property type="match status" value="1"/>
</dbReference>
<feature type="compositionally biased region" description="Basic and acidic residues" evidence="4">
    <location>
        <begin position="95"/>
        <end position="104"/>
    </location>
</feature>
<gene>
    <name evidence="6" type="ORF">NUH29_00790</name>
</gene>
<accession>A0ABT1ZBK4</accession>
<dbReference type="EC" id="2.7.7.7" evidence="1"/>
<keyword evidence="6" id="KW-0269">Exonuclease</keyword>
<dbReference type="SUPFAM" id="SSF56672">
    <property type="entry name" value="DNA/RNA polymerases"/>
    <property type="match status" value="1"/>
</dbReference>
<dbReference type="InterPro" id="IPR043502">
    <property type="entry name" value="DNA/RNA_pol_sf"/>
</dbReference>
<evidence type="ECO:0000313" key="7">
    <source>
        <dbReference type="Proteomes" id="UP001205337"/>
    </source>
</evidence>
<name>A0ABT1ZBK4_9MICO</name>
<dbReference type="PANTHER" id="PTHR10133">
    <property type="entry name" value="DNA POLYMERASE I"/>
    <property type="match status" value="1"/>
</dbReference>
<dbReference type="InterPro" id="IPR001098">
    <property type="entry name" value="DNA-dir_DNA_pol_A_palm_dom"/>
</dbReference>
<feature type="region of interest" description="Disordered" evidence="4">
    <location>
        <begin position="95"/>
        <end position="129"/>
    </location>
</feature>
<evidence type="ECO:0000256" key="1">
    <source>
        <dbReference type="ARBA" id="ARBA00012417"/>
    </source>
</evidence>
<feature type="domain" description="DNA-directed DNA polymerase family A palm" evidence="5">
    <location>
        <begin position="301"/>
        <end position="508"/>
    </location>
</feature>
<comment type="caution">
    <text evidence="6">The sequence shown here is derived from an EMBL/GenBank/DDBJ whole genome shotgun (WGS) entry which is preliminary data.</text>
</comment>
<evidence type="ECO:0000256" key="2">
    <source>
        <dbReference type="ARBA" id="ARBA00022705"/>
    </source>
</evidence>
<keyword evidence="6" id="KW-0540">Nuclease</keyword>
<feature type="compositionally biased region" description="Acidic residues" evidence="4">
    <location>
        <begin position="115"/>
        <end position="127"/>
    </location>
</feature>
<evidence type="ECO:0000256" key="3">
    <source>
        <dbReference type="ARBA" id="ARBA00049244"/>
    </source>
</evidence>
<dbReference type="NCBIfam" id="NF011538">
    <property type="entry name" value="PRK14975.1-1"/>
    <property type="match status" value="1"/>
</dbReference>
<dbReference type="Gene3D" id="1.10.150.20">
    <property type="entry name" value="5' to 3' exonuclease, C-terminal subdomain"/>
    <property type="match status" value="1"/>
</dbReference>
<dbReference type="Pfam" id="PF00476">
    <property type="entry name" value="DNA_pol_A"/>
    <property type="match status" value="1"/>
</dbReference>
<reference evidence="6 7" key="1">
    <citation type="submission" date="2022-08" db="EMBL/GenBank/DDBJ databases">
        <authorList>
            <person name="Li F."/>
        </authorList>
    </citation>
    <scope>NUCLEOTIDE SEQUENCE [LARGE SCALE GENOMIC DNA]</scope>
    <source>
        <strain evidence="6 7">10F1B-8-1</strain>
    </source>
</reference>
<dbReference type="EMBL" id="JANTHX010000003">
    <property type="protein sequence ID" value="MCS0498086.1"/>
    <property type="molecule type" value="Genomic_DNA"/>
</dbReference>
<keyword evidence="2" id="KW-0235">DNA replication</keyword>
<dbReference type="InterPro" id="IPR002298">
    <property type="entry name" value="DNA_polymerase_A"/>
</dbReference>
<keyword evidence="7" id="KW-1185">Reference proteome</keyword>